<proteinExistence type="predicted"/>
<dbReference type="Proteomes" id="UP000479335">
    <property type="component" value="Unassembled WGS sequence"/>
</dbReference>
<keyword evidence="2" id="KW-1185">Reference proteome</keyword>
<gene>
    <name evidence="1" type="ORF">GTP46_10075</name>
</gene>
<reference evidence="1 2" key="1">
    <citation type="submission" date="2019-12" db="EMBL/GenBank/DDBJ databases">
        <title>Novel species isolated from a subtropical stream in China.</title>
        <authorList>
            <person name="Lu H."/>
        </authorList>
    </citation>
    <scope>NUCLEOTIDE SEQUENCE [LARGE SCALE GENOMIC DNA]</scope>
    <source>
        <strain evidence="1 2">FT135W</strain>
    </source>
</reference>
<evidence type="ECO:0000313" key="1">
    <source>
        <dbReference type="EMBL" id="MYM22991.1"/>
    </source>
</evidence>
<organism evidence="1 2">
    <name type="scientific">Duganella flavida</name>
    <dbReference type="NCBI Taxonomy" id="2692175"/>
    <lineage>
        <taxon>Bacteria</taxon>
        <taxon>Pseudomonadati</taxon>
        <taxon>Pseudomonadota</taxon>
        <taxon>Betaproteobacteria</taxon>
        <taxon>Burkholderiales</taxon>
        <taxon>Oxalobacteraceae</taxon>
        <taxon>Telluria group</taxon>
        <taxon>Duganella</taxon>
    </lineage>
</organism>
<dbReference type="AlphaFoldDB" id="A0A6L8KET6"/>
<sequence length="150" mass="16318">MKRLWGILPWLLALIVWPALGQDMLPNTAVDSQLGLLSPRVELLRVLTYDGTQTSAAADNHAYDQGSNFTPEPAPFSALAYDDEDLLDDDGGEPAPPSDATLSIVLQHPEQIVSLCRPGKPVRIIDSTLHFSQHNFTPPSRNSGFISSAQ</sequence>
<protein>
    <submittedName>
        <fullName evidence="1">Uncharacterized protein</fullName>
    </submittedName>
</protein>
<accession>A0A6L8KET6</accession>
<name>A0A6L8KET6_9BURK</name>
<dbReference type="RefSeq" id="WP_161006487.1">
    <property type="nucleotide sequence ID" value="NZ_WWCN01000005.1"/>
</dbReference>
<dbReference type="EMBL" id="WWCN01000005">
    <property type="protein sequence ID" value="MYM22991.1"/>
    <property type="molecule type" value="Genomic_DNA"/>
</dbReference>
<evidence type="ECO:0000313" key="2">
    <source>
        <dbReference type="Proteomes" id="UP000479335"/>
    </source>
</evidence>
<comment type="caution">
    <text evidence="1">The sequence shown here is derived from an EMBL/GenBank/DDBJ whole genome shotgun (WGS) entry which is preliminary data.</text>
</comment>